<name>A0ABT8L3U3_9BACT</name>
<organism evidence="1 2">
    <name type="scientific">Agaribacillus aureus</name>
    <dbReference type="NCBI Taxonomy" id="3051825"/>
    <lineage>
        <taxon>Bacteria</taxon>
        <taxon>Pseudomonadati</taxon>
        <taxon>Bacteroidota</taxon>
        <taxon>Cytophagia</taxon>
        <taxon>Cytophagales</taxon>
        <taxon>Splendidivirgaceae</taxon>
        <taxon>Agaribacillus</taxon>
    </lineage>
</organism>
<keyword evidence="2" id="KW-1185">Reference proteome</keyword>
<reference evidence="1" key="1">
    <citation type="submission" date="2023-06" db="EMBL/GenBank/DDBJ databases">
        <title>Genomic of Agaribacillus aureum.</title>
        <authorList>
            <person name="Wang G."/>
        </authorList>
    </citation>
    <scope>NUCLEOTIDE SEQUENCE</scope>
    <source>
        <strain evidence="1">BMA12</strain>
    </source>
</reference>
<comment type="caution">
    <text evidence="1">The sequence shown here is derived from an EMBL/GenBank/DDBJ whole genome shotgun (WGS) entry which is preliminary data.</text>
</comment>
<dbReference type="InterPro" id="IPR009218">
    <property type="entry name" value="HD_phosphohydro"/>
</dbReference>
<dbReference type="PANTHER" id="PTHR21174">
    <property type="match status" value="1"/>
</dbReference>
<dbReference type="RefSeq" id="WP_346757248.1">
    <property type="nucleotide sequence ID" value="NZ_JAUJEB010000001.1"/>
</dbReference>
<proteinExistence type="predicted"/>
<protein>
    <recommendedName>
        <fullName evidence="3">HD domain-containing protein</fullName>
    </recommendedName>
</protein>
<dbReference type="Proteomes" id="UP001172083">
    <property type="component" value="Unassembled WGS sequence"/>
</dbReference>
<dbReference type="PANTHER" id="PTHR21174:SF0">
    <property type="entry name" value="HD PHOSPHOHYDROLASE FAMILY PROTEIN-RELATED"/>
    <property type="match status" value="1"/>
</dbReference>
<evidence type="ECO:0000313" key="2">
    <source>
        <dbReference type="Proteomes" id="UP001172083"/>
    </source>
</evidence>
<accession>A0ABT8L3U3</accession>
<evidence type="ECO:0000313" key="1">
    <source>
        <dbReference type="EMBL" id="MDN5211921.1"/>
    </source>
</evidence>
<evidence type="ECO:0008006" key="3">
    <source>
        <dbReference type="Google" id="ProtNLM"/>
    </source>
</evidence>
<dbReference type="Gene3D" id="1.10.3210.10">
    <property type="entry name" value="Hypothetical protein af1432"/>
    <property type="match status" value="1"/>
</dbReference>
<gene>
    <name evidence="1" type="ORF">QQ020_07655</name>
</gene>
<dbReference type="EMBL" id="JAUJEB010000001">
    <property type="protein sequence ID" value="MDN5211921.1"/>
    <property type="molecule type" value="Genomic_DNA"/>
</dbReference>
<dbReference type="PIRSF" id="PIRSF035170">
    <property type="entry name" value="HD_phosphohydro"/>
    <property type="match status" value="1"/>
</dbReference>
<dbReference type="SUPFAM" id="SSF109604">
    <property type="entry name" value="HD-domain/PDEase-like"/>
    <property type="match status" value="1"/>
</dbReference>
<sequence>MGDLKAVWFELTAKYTDNDQLMEALWVEIEKDYSTKKRHYHNLAHLAYMTAKAIQYKWQLNDLDTVLFSIFYHDIVYNTRRNDNEQKSADVAEDRLTKLGVPTDKITTCHHQIIATKNHEDNGDNDTNFLVDFDLAILGDTAENYREYAKQIRAEYAIYPDFLYKKGRRKVLLHFLEMDRIFKADEFRERYEQQARENLKAELVIT</sequence>